<evidence type="ECO:0000313" key="2">
    <source>
        <dbReference type="Proteomes" id="UP001281147"/>
    </source>
</evidence>
<keyword evidence="2" id="KW-1185">Reference proteome</keyword>
<accession>A0ACC3MGQ2</accession>
<dbReference type="EMBL" id="JAUTXU010000289">
    <property type="protein sequence ID" value="KAK3687070.1"/>
    <property type="molecule type" value="Genomic_DNA"/>
</dbReference>
<sequence>MRAVTLSHFVKDTVDTLSPPPTNVYSNANVDITNKHIAFMADTAVKPEIKLDPATTNSPSGMADIDEFEEDTDLYIPAPPHQDGPTAWLVKVTPEVWRAWKEIYDTAADETPIEIGKMRVYHPKEGETPLQQRIAIRLTPGVPQHQDLPINYNVNLQADGYNNTVVFSEKDLPGHDYSHRPRSRQPYNQQSLGLKPTGVRKPGTYRTAIPKQTALAPMIQHTADAQPVHDESYYRHFQKAYRNATKPKKTTTFQSGIDRGMHPGQNQGLSTFTSFGLTSRPGRGGRKPAPKEKNVRVSQDVLLDRIYQCFRKFKYWSLKALKNELKQPETFIKETLQSIAVLIRSGDFAMNWKLKDEYADLQNIKQDELKDETALIKSEDEEGEEDEDAEMEGDEDAEEFEDVRMEGAPQPVDLKAVLASNKEFQNEIKRQHYYRRTDEQREKTKRIDWERRARKKLERDLRKALDE</sequence>
<comment type="caution">
    <text evidence="1">The sequence shown here is derived from an EMBL/GenBank/DDBJ whole genome shotgun (WGS) entry which is preliminary data.</text>
</comment>
<protein>
    <submittedName>
        <fullName evidence="1">Uncharacterized protein</fullName>
    </submittedName>
</protein>
<proteinExistence type="predicted"/>
<reference evidence="1" key="1">
    <citation type="submission" date="2023-07" db="EMBL/GenBank/DDBJ databases">
        <title>Black Yeasts Isolated from many extreme environments.</title>
        <authorList>
            <person name="Coleine C."/>
            <person name="Stajich J.E."/>
            <person name="Selbmann L."/>
        </authorList>
    </citation>
    <scope>NUCLEOTIDE SEQUENCE</scope>
    <source>
        <strain evidence="1">CCFEE 5714</strain>
    </source>
</reference>
<evidence type="ECO:0000313" key="1">
    <source>
        <dbReference type="EMBL" id="KAK3687070.1"/>
    </source>
</evidence>
<gene>
    <name evidence="1" type="ORF">LTR37_019184</name>
</gene>
<dbReference type="Proteomes" id="UP001281147">
    <property type="component" value="Unassembled WGS sequence"/>
</dbReference>
<name>A0ACC3MGQ2_9PEZI</name>
<organism evidence="1 2">
    <name type="scientific">Vermiconidia calcicola</name>
    <dbReference type="NCBI Taxonomy" id="1690605"/>
    <lineage>
        <taxon>Eukaryota</taxon>
        <taxon>Fungi</taxon>
        <taxon>Dikarya</taxon>
        <taxon>Ascomycota</taxon>
        <taxon>Pezizomycotina</taxon>
        <taxon>Dothideomycetes</taxon>
        <taxon>Dothideomycetidae</taxon>
        <taxon>Mycosphaerellales</taxon>
        <taxon>Extremaceae</taxon>
        <taxon>Vermiconidia</taxon>
    </lineage>
</organism>